<proteinExistence type="inferred from homology"/>
<dbReference type="HAMAP" id="MF_00161">
    <property type="entry name" value="LspA"/>
    <property type="match status" value="1"/>
</dbReference>
<comment type="caution">
    <text evidence="9">Lacks conserved residue(s) required for the propagation of feature annotation.</text>
</comment>
<accession>A0A538U918</accession>
<dbReference type="PANTHER" id="PTHR33695:SF1">
    <property type="entry name" value="LIPOPROTEIN SIGNAL PEPTIDASE"/>
    <property type="match status" value="1"/>
</dbReference>
<dbReference type="GO" id="GO:0004190">
    <property type="term" value="F:aspartic-type endopeptidase activity"/>
    <property type="evidence" value="ECO:0007669"/>
    <property type="project" value="UniProtKB-UniRule"/>
</dbReference>
<dbReference type="NCBIfam" id="TIGR00077">
    <property type="entry name" value="lspA"/>
    <property type="match status" value="1"/>
</dbReference>
<dbReference type="PROSITE" id="PS00855">
    <property type="entry name" value="SPASE_II"/>
    <property type="match status" value="1"/>
</dbReference>
<evidence type="ECO:0000256" key="7">
    <source>
        <dbReference type="ARBA" id="ARBA00022989"/>
    </source>
</evidence>
<keyword evidence="8 9" id="KW-0472">Membrane</keyword>
<organism evidence="13 14">
    <name type="scientific">Eiseniibacteriota bacterium</name>
    <dbReference type="NCBI Taxonomy" id="2212470"/>
    <lineage>
        <taxon>Bacteria</taxon>
        <taxon>Candidatus Eiseniibacteriota</taxon>
    </lineage>
</organism>
<keyword evidence="3 9" id="KW-0645">Protease</keyword>
<evidence type="ECO:0000313" key="14">
    <source>
        <dbReference type="Proteomes" id="UP000319771"/>
    </source>
</evidence>
<comment type="caution">
    <text evidence="13">The sequence shown here is derived from an EMBL/GenBank/DDBJ whole genome shotgun (WGS) entry which is preliminary data.</text>
</comment>
<feature type="compositionally biased region" description="Low complexity" evidence="12">
    <location>
        <begin position="195"/>
        <end position="210"/>
    </location>
</feature>
<evidence type="ECO:0000256" key="6">
    <source>
        <dbReference type="ARBA" id="ARBA00022801"/>
    </source>
</evidence>
<dbReference type="InterPro" id="IPR001872">
    <property type="entry name" value="Peptidase_A8"/>
</dbReference>
<dbReference type="PRINTS" id="PR00781">
    <property type="entry name" value="LIPOSIGPTASE"/>
</dbReference>
<feature type="compositionally biased region" description="Low complexity" evidence="12">
    <location>
        <begin position="155"/>
        <end position="174"/>
    </location>
</feature>
<gene>
    <name evidence="9 13" type="primary">lspA</name>
    <name evidence="13" type="ORF">E6K81_07515</name>
</gene>
<dbReference type="GO" id="GO:0006508">
    <property type="term" value="P:proteolysis"/>
    <property type="evidence" value="ECO:0007669"/>
    <property type="project" value="UniProtKB-KW"/>
</dbReference>
<sequence>MKRPLGLLFTVAAGVVALDFWTKRWATRVLENAPPMPVVGDLVRFTYARNSGVAFGIGAGLPFPYYLFSLAAIAAILTLFLRRRVQGGGRRLALALILGGAVGNLLDRVTSGEVVDFIEIGWRQWRWPVFNVADSAVSIGVVLFALTWPRHDSASPTEAAGAGTAGPSGVPPATSGTQEHDSGAGPLGPVSPQRGAAGPLPGRGADGPVA</sequence>
<comment type="pathway">
    <text evidence="9">Protein modification; lipoprotein biosynthesis (signal peptide cleavage).</text>
</comment>
<keyword evidence="7 9" id="KW-1133">Transmembrane helix</keyword>
<evidence type="ECO:0000256" key="10">
    <source>
        <dbReference type="RuleBase" id="RU000594"/>
    </source>
</evidence>
<keyword evidence="4 9" id="KW-0812">Transmembrane</keyword>
<evidence type="ECO:0000256" key="4">
    <source>
        <dbReference type="ARBA" id="ARBA00022692"/>
    </source>
</evidence>
<dbReference type="EMBL" id="VBPB01000109">
    <property type="protein sequence ID" value="TMQ72388.1"/>
    <property type="molecule type" value="Genomic_DNA"/>
</dbReference>
<dbReference type="AlphaFoldDB" id="A0A538U918"/>
<dbReference type="PANTHER" id="PTHR33695">
    <property type="entry name" value="LIPOPROTEIN SIGNAL PEPTIDASE"/>
    <property type="match status" value="1"/>
</dbReference>
<dbReference type="GO" id="GO:0005886">
    <property type="term" value="C:plasma membrane"/>
    <property type="evidence" value="ECO:0007669"/>
    <property type="project" value="UniProtKB-SubCell"/>
</dbReference>
<reference evidence="13 14" key="1">
    <citation type="journal article" date="2019" name="Nat. Microbiol.">
        <title>Mediterranean grassland soil C-N compound turnover is dependent on rainfall and depth, and is mediated by genomically divergent microorganisms.</title>
        <authorList>
            <person name="Diamond S."/>
            <person name="Andeer P.F."/>
            <person name="Li Z."/>
            <person name="Crits-Christoph A."/>
            <person name="Burstein D."/>
            <person name="Anantharaman K."/>
            <person name="Lane K.R."/>
            <person name="Thomas B.C."/>
            <person name="Pan C."/>
            <person name="Northen T.R."/>
            <person name="Banfield J.F."/>
        </authorList>
    </citation>
    <scope>NUCLEOTIDE SEQUENCE [LARGE SCALE GENOMIC DNA]</scope>
    <source>
        <strain evidence="13">WS_11</strain>
    </source>
</reference>
<keyword evidence="6 9" id="KW-0378">Hydrolase</keyword>
<evidence type="ECO:0000256" key="3">
    <source>
        <dbReference type="ARBA" id="ARBA00022670"/>
    </source>
</evidence>
<feature type="active site" evidence="9">
    <location>
        <position position="134"/>
    </location>
</feature>
<protein>
    <recommendedName>
        <fullName evidence="9">Lipoprotein signal peptidase</fullName>
        <ecNumber evidence="9">3.4.23.36</ecNumber>
    </recommendedName>
    <alternativeName>
        <fullName evidence="9">Prolipoprotein signal peptidase</fullName>
    </alternativeName>
    <alternativeName>
        <fullName evidence="9">Signal peptidase II</fullName>
        <shortName evidence="9">SPase II</shortName>
    </alternativeName>
</protein>
<dbReference type="Pfam" id="PF01252">
    <property type="entry name" value="Peptidase_A8"/>
    <property type="match status" value="1"/>
</dbReference>
<dbReference type="Proteomes" id="UP000319771">
    <property type="component" value="Unassembled WGS sequence"/>
</dbReference>
<evidence type="ECO:0000256" key="1">
    <source>
        <dbReference type="ARBA" id="ARBA00006139"/>
    </source>
</evidence>
<evidence type="ECO:0000313" key="13">
    <source>
        <dbReference type="EMBL" id="TMQ72388.1"/>
    </source>
</evidence>
<feature type="region of interest" description="Disordered" evidence="12">
    <location>
        <begin position="155"/>
        <end position="210"/>
    </location>
</feature>
<evidence type="ECO:0000256" key="5">
    <source>
        <dbReference type="ARBA" id="ARBA00022750"/>
    </source>
</evidence>
<evidence type="ECO:0000256" key="2">
    <source>
        <dbReference type="ARBA" id="ARBA00022475"/>
    </source>
</evidence>
<name>A0A538U918_UNCEI</name>
<comment type="function">
    <text evidence="9 10">This protein specifically catalyzes the removal of signal peptides from prolipoproteins.</text>
</comment>
<dbReference type="EC" id="3.4.23.36" evidence="9"/>
<comment type="similarity">
    <text evidence="1 9 11">Belongs to the peptidase A8 family.</text>
</comment>
<evidence type="ECO:0000256" key="9">
    <source>
        <dbReference type="HAMAP-Rule" id="MF_00161"/>
    </source>
</evidence>
<dbReference type="UniPathway" id="UPA00665"/>
<keyword evidence="5 9" id="KW-0064">Aspartyl protease</keyword>
<comment type="catalytic activity">
    <reaction evidence="9 10">
        <text>Release of signal peptides from bacterial membrane prolipoproteins. Hydrolyzes -Xaa-Yaa-Zaa-|-(S,diacylglyceryl)Cys-, in which Xaa is hydrophobic (preferably Leu), and Yaa (Ala or Ser) and Zaa (Gly or Ala) have small, neutral side chains.</text>
        <dbReference type="EC" id="3.4.23.36"/>
    </reaction>
</comment>
<evidence type="ECO:0000256" key="11">
    <source>
        <dbReference type="RuleBase" id="RU004181"/>
    </source>
</evidence>
<evidence type="ECO:0000256" key="12">
    <source>
        <dbReference type="SAM" id="MobiDB-lite"/>
    </source>
</evidence>
<feature type="active site" evidence="9">
    <location>
        <position position="116"/>
    </location>
</feature>
<feature type="transmembrane region" description="Helical" evidence="9">
    <location>
        <begin position="63"/>
        <end position="80"/>
    </location>
</feature>
<keyword evidence="2 9" id="KW-1003">Cell membrane</keyword>
<evidence type="ECO:0000256" key="8">
    <source>
        <dbReference type="ARBA" id="ARBA00023136"/>
    </source>
</evidence>
<comment type="subcellular location">
    <subcellularLocation>
        <location evidence="9">Cell membrane</location>
        <topology evidence="9">Multi-pass membrane protein</topology>
    </subcellularLocation>
</comment>